<evidence type="ECO:0000313" key="4">
    <source>
        <dbReference type="Proteomes" id="UP001243623"/>
    </source>
</evidence>
<keyword evidence="4" id="KW-1185">Reference proteome</keyword>
<proteinExistence type="inferred from homology"/>
<evidence type="ECO:0000256" key="1">
    <source>
        <dbReference type="ARBA" id="ARBA00007435"/>
    </source>
</evidence>
<dbReference type="AlphaFoldDB" id="A0A9Y2AK63"/>
<dbReference type="KEGG" id="sgbi:P3F81_02485"/>
<comment type="similarity">
    <text evidence="1">Belongs to the UPF0213 family.</text>
</comment>
<dbReference type="PANTHER" id="PTHR34477:SF1">
    <property type="entry name" value="UPF0213 PROTEIN YHBQ"/>
    <property type="match status" value="1"/>
</dbReference>
<dbReference type="InterPro" id="IPR050190">
    <property type="entry name" value="UPF0213_domain"/>
</dbReference>
<dbReference type="InterPro" id="IPR000305">
    <property type="entry name" value="GIY-YIG_endonuc"/>
</dbReference>
<name>A0A9Y2AK63_9FIRM</name>
<feature type="domain" description="GIY-YIG" evidence="2">
    <location>
        <begin position="1"/>
        <end position="76"/>
    </location>
</feature>
<dbReference type="SUPFAM" id="SSF82771">
    <property type="entry name" value="GIY-YIG endonuclease"/>
    <property type="match status" value="1"/>
</dbReference>
<protein>
    <submittedName>
        <fullName evidence="3">GIY-YIG nuclease family protein</fullName>
    </submittedName>
</protein>
<dbReference type="InterPro" id="IPR035901">
    <property type="entry name" value="GIY-YIG_endonuc_sf"/>
</dbReference>
<dbReference type="CDD" id="cd10456">
    <property type="entry name" value="GIY-YIG_UPF0213"/>
    <property type="match status" value="1"/>
</dbReference>
<dbReference type="Pfam" id="PF01541">
    <property type="entry name" value="GIY-YIG"/>
    <property type="match status" value="1"/>
</dbReference>
<dbReference type="Gene3D" id="3.40.1440.10">
    <property type="entry name" value="GIY-YIG endonuclease"/>
    <property type="match status" value="1"/>
</dbReference>
<organism evidence="3 4">
    <name type="scientific">Selenobaculum gibii</name>
    <dbReference type="NCBI Taxonomy" id="3054208"/>
    <lineage>
        <taxon>Bacteria</taxon>
        <taxon>Bacillati</taxon>
        <taxon>Bacillota</taxon>
        <taxon>Negativicutes</taxon>
        <taxon>Selenomonadales</taxon>
        <taxon>Selenomonadaceae</taxon>
        <taxon>Selenobaculum</taxon>
    </lineage>
</organism>
<dbReference type="EMBL" id="CP120678">
    <property type="protein sequence ID" value="WIW71218.1"/>
    <property type="molecule type" value="Genomic_DNA"/>
</dbReference>
<dbReference type="Proteomes" id="UP001243623">
    <property type="component" value="Chromosome"/>
</dbReference>
<evidence type="ECO:0000259" key="2">
    <source>
        <dbReference type="PROSITE" id="PS50164"/>
    </source>
</evidence>
<evidence type="ECO:0000313" key="3">
    <source>
        <dbReference type="EMBL" id="WIW71218.1"/>
    </source>
</evidence>
<dbReference type="PROSITE" id="PS50164">
    <property type="entry name" value="GIY_YIG"/>
    <property type="match status" value="1"/>
</dbReference>
<reference evidence="3" key="1">
    <citation type="submission" date="2023-03" db="EMBL/GenBank/DDBJ databases">
        <title>Selenobaculum gbiensis gen. nov. sp. nov., a new bacterium isolated from the gut microbiota of IBD patient.</title>
        <authorList>
            <person name="Yeo S."/>
            <person name="Park H."/>
            <person name="Huh C.S."/>
        </authorList>
    </citation>
    <scope>NUCLEOTIDE SEQUENCE</scope>
    <source>
        <strain evidence="3">ICN-92133</strain>
    </source>
</reference>
<sequence>MAFTYILECADGTLYTGWTTDIEKRLLVHNEGRGAKYTRARLPVKLAYMEKLETNQLARQRECAIKKLTRNEKLNLIETTKK</sequence>
<accession>A0A9Y2AK63</accession>
<gene>
    <name evidence="3" type="ORF">P3F81_02485</name>
</gene>
<dbReference type="PANTHER" id="PTHR34477">
    <property type="entry name" value="UPF0213 PROTEIN YHBQ"/>
    <property type="match status" value="1"/>
</dbReference>
<dbReference type="RefSeq" id="WP_147666634.1">
    <property type="nucleotide sequence ID" value="NZ_CP120678.1"/>
</dbReference>